<dbReference type="PROSITE" id="PS50110">
    <property type="entry name" value="RESPONSE_REGULATORY"/>
    <property type="match status" value="1"/>
</dbReference>
<proteinExistence type="predicted"/>
<dbReference type="InterPro" id="IPR036388">
    <property type="entry name" value="WH-like_DNA-bd_sf"/>
</dbReference>
<evidence type="ECO:0000256" key="9">
    <source>
        <dbReference type="PROSITE-ProRule" id="PRU00169"/>
    </source>
</evidence>
<dbReference type="InterPro" id="IPR016032">
    <property type="entry name" value="Sig_transdc_resp-reg_C-effctor"/>
</dbReference>
<keyword evidence="2" id="KW-0963">Cytoplasm</keyword>
<feature type="domain" description="OmpR/PhoB-type" evidence="12">
    <location>
        <begin position="129"/>
        <end position="224"/>
    </location>
</feature>
<protein>
    <submittedName>
        <fullName evidence="13">Response regulator transcription factor</fullName>
    </submittedName>
</protein>
<evidence type="ECO:0000259" key="12">
    <source>
        <dbReference type="PROSITE" id="PS51755"/>
    </source>
</evidence>
<keyword evidence="8" id="KW-0804">Transcription</keyword>
<evidence type="ECO:0000256" key="2">
    <source>
        <dbReference type="ARBA" id="ARBA00022490"/>
    </source>
</evidence>
<dbReference type="SUPFAM" id="SSF52172">
    <property type="entry name" value="CheY-like"/>
    <property type="match status" value="1"/>
</dbReference>
<dbReference type="GO" id="GO:0032993">
    <property type="term" value="C:protein-DNA complex"/>
    <property type="evidence" value="ECO:0007669"/>
    <property type="project" value="TreeGrafter"/>
</dbReference>
<dbReference type="Gene3D" id="6.10.250.690">
    <property type="match status" value="1"/>
</dbReference>
<dbReference type="RefSeq" id="WP_148974298.1">
    <property type="nucleotide sequence ID" value="NZ_JBNIKU010000001.1"/>
</dbReference>
<evidence type="ECO:0000259" key="11">
    <source>
        <dbReference type="PROSITE" id="PS50110"/>
    </source>
</evidence>
<evidence type="ECO:0000256" key="10">
    <source>
        <dbReference type="PROSITE-ProRule" id="PRU01091"/>
    </source>
</evidence>
<dbReference type="Proteomes" id="UP000322139">
    <property type="component" value="Unassembled WGS sequence"/>
</dbReference>
<keyword evidence="3 9" id="KW-0597">Phosphoprotein</keyword>
<dbReference type="GO" id="GO:0005829">
    <property type="term" value="C:cytosol"/>
    <property type="evidence" value="ECO:0007669"/>
    <property type="project" value="TreeGrafter"/>
</dbReference>
<comment type="caution">
    <text evidence="13">The sequence shown here is derived from an EMBL/GenBank/DDBJ whole genome shotgun (WGS) entry which is preliminary data.</text>
</comment>
<evidence type="ECO:0000256" key="4">
    <source>
        <dbReference type="ARBA" id="ARBA00023012"/>
    </source>
</evidence>
<dbReference type="FunFam" id="3.40.50.2300:FF:000001">
    <property type="entry name" value="DNA-binding response regulator PhoB"/>
    <property type="match status" value="1"/>
</dbReference>
<dbReference type="CDD" id="cd00383">
    <property type="entry name" value="trans_reg_C"/>
    <property type="match status" value="1"/>
</dbReference>
<dbReference type="SMART" id="SM00862">
    <property type="entry name" value="Trans_reg_C"/>
    <property type="match status" value="1"/>
</dbReference>
<dbReference type="Pfam" id="PF00072">
    <property type="entry name" value="Response_reg"/>
    <property type="match status" value="1"/>
</dbReference>
<dbReference type="Pfam" id="PF00486">
    <property type="entry name" value="Trans_reg_C"/>
    <property type="match status" value="1"/>
</dbReference>
<dbReference type="InterPro" id="IPR001789">
    <property type="entry name" value="Sig_transdc_resp-reg_receiver"/>
</dbReference>
<sequence>MNDIEILIVDDEEDMRHLIGMYLENAGFSCRYAAGGKETLEELQKNLPDLILLDIMMPGEDGFSVCERVRAQYEVPLIFLSAKGEEWDKVKGLQIGGDDYIVKPFSPGELTARIHAVLRRSGSISGADSNITSAGKITIDKKARSVKVEGSSIMLTLKEYELLMFFIGHQSHALSREQLLEQIWGMDYLGSLRTVDTHIKTLRMKLGAGDYIKTVWGIGYKFEVPRE</sequence>
<feature type="modified residue" description="4-aspartylphosphate" evidence="9">
    <location>
        <position position="54"/>
    </location>
</feature>
<dbReference type="PANTHER" id="PTHR48111:SF44">
    <property type="entry name" value="TRANSCRIPTIONAL REGULATORY PROTEIN RESD"/>
    <property type="match status" value="1"/>
</dbReference>
<dbReference type="GO" id="GO:0006355">
    <property type="term" value="P:regulation of DNA-templated transcription"/>
    <property type="evidence" value="ECO:0007669"/>
    <property type="project" value="InterPro"/>
</dbReference>
<name>A0A5D4RH24_9BACI</name>
<accession>A0A5D4RH24</accession>
<feature type="domain" description="Response regulatory" evidence="11">
    <location>
        <begin position="5"/>
        <end position="118"/>
    </location>
</feature>
<dbReference type="Gene3D" id="1.10.10.10">
    <property type="entry name" value="Winged helix-like DNA-binding domain superfamily/Winged helix DNA-binding domain"/>
    <property type="match status" value="1"/>
</dbReference>
<dbReference type="GO" id="GO:0000156">
    <property type="term" value="F:phosphorelay response regulator activity"/>
    <property type="evidence" value="ECO:0007669"/>
    <property type="project" value="TreeGrafter"/>
</dbReference>
<dbReference type="GO" id="GO:0000976">
    <property type="term" value="F:transcription cis-regulatory region binding"/>
    <property type="evidence" value="ECO:0007669"/>
    <property type="project" value="TreeGrafter"/>
</dbReference>
<dbReference type="PANTHER" id="PTHR48111">
    <property type="entry name" value="REGULATOR OF RPOS"/>
    <property type="match status" value="1"/>
</dbReference>
<reference evidence="13 14" key="1">
    <citation type="submission" date="2019-08" db="EMBL/GenBank/DDBJ databases">
        <title>Bacillus genomes from the desert of Cuatro Cienegas, Coahuila.</title>
        <authorList>
            <person name="Olmedo-Alvarez G."/>
        </authorList>
    </citation>
    <scope>NUCLEOTIDE SEQUENCE [LARGE SCALE GENOMIC DNA]</scope>
    <source>
        <strain evidence="13 14">CH446_14T</strain>
    </source>
</reference>
<evidence type="ECO:0000256" key="5">
    <source>
        <dbReference type="ARBA" id="ARBA00023015"/>
    </source>
</evidence>
<dbReference type="SUPFAM" id="SSF46894">
    <property type="entry name" value="C-terminal effector domain of the bipartite response regulators"/>
    <property type="match status" value="1"/>
</dbReference>
<keyword evidence="6 10" id="KW-0238">DNA-binding</keyword>
<dbReference type="Gene3D" id="3.40.50.2300">
    <property type="match status" value="1"/>
</dbReference>
<feature type="DNA-binding region" description="OmpR/PhoB-type" evidence="10">
    <location>
        <begin position="129"/>
        <end position="224"/>
    </location>
</feature>
<dbReference type="FunFam" id="1.10.10.10:FF:000018">
    <property type="entry name" value="DNA-binding response regulator ResD"/>
    <property type="match status" value="1"/>
</dbReference>
<gene>
    <name evidence="13" type="ORF">FZD51_07910</name>
</gene>
<evidence type="ECO:0000256" key="1">
    <source>
        <dbReference type="ARBA" id="ARBA00004496"/>
    </source>
</evidence>
<dbReference type="InterPro" id="IPR011006">
    <property type="entry name" value="CheY-like_superfamily"/>
</dbReference>
<dbReference type="AlphaFoldDB" id="A0A5D4RH24"/>
<evidence type="ECO:0000256" key="7">
    <source>
        <dbReference type="ARBA" id="ARBA00023159"/>
    </source>
</evidence>
<dbReference type="CDD" id="cd17574">
    <property type="entry name" value="REC_OmpR"/>
    <property type="match status" value="1"/>
</dbReference>
<comment type="subcellular location">
    <subcellularLocation>
        <location evidence="1">Cytoplasm</location>
    </subcellularLocation>
</comment>
<evidence type="ECO:0000313" key="14">
    <source>
        <dbReference type="Proteomes" id="UP000322139"/>
    </source>
</evidence>
<dbReference type="SMART" id="SM00448">
    <property type="entry name" value="REC"/>
    <property type="match status" value="1"/>
</dbReference>
<evidence type="ECO:0000313" key="13">
    <source>
        <dbReference type="EMBL" id="TYS49144.1"/>
    </source>
</evidence>
<dbReference type="InterPro" id="IPR039420">
    <property type="entry name" value="WalR-like"/>
</dbReference>
<dbReference type="InterPro" id="IPR001867">
    <property type="entry name" value="OmpR/PhoB-type_DNA-bd"/>
</dbReference>
<keyword evidence="7" id="KW-0010">Activator</keyword>
<evidence type="ECO:0000256" key="6">
    <source>
        <dbReference type="ARBA" id="ARBA00023125"/>
    </source>
</evidence>
<keyword evidence="5" id="KW-0805">Transcription regulation</keyword>
<evidence type="ECO:0000256" key="3">
    <source>
        <dbReference type="ARBA" id="ARBA00022553"/>
    </source>
</evidence>
<dbReference type="PROSITE" id="PS51755">
    <property type="entry name" value="OMPR_PHOB"/>
    <property type="match status" value="1"/>
</dbReference>
<organism evidence="13 14">
    <name type="scientific">Bacillus infantis</name>
    <dbReference type="NCBI Taxonomy" id="324767"/>
    <lineage>
        <taxon>Bacteria</taxon>
        <taxon>Bacillati</taxon>
        <taxon>Bacillota</taxon>
        <taxon>Bacilli</taxon>
        <taxon>Bacillales</taxon>
        <taxon>Bacillaceae</taxon>
        <taxon>Bacillus</taxon>
    </lineage>
</organism>
<evidence type="ECO:0000256" key="8">
    <source>
        <dbReference type="ARBA" id="ARBA00023163"/>
    </source>
</evidence>
<dbReference type="EMBL" id="VTER01000004">
    <property type="protein sequence ID" value="TYS49144.1"/>
    <property type="molecule type" value="Genomic_DNA"/>
</dbReference>
<keyword evidence="4" id="KW-0902">Two-component regulatory system</keyword>